<feature type="domain" description="UspA" evidence="2">
    <location>
        <begin position="1"/>
        <end position="141"/>
    </location>
</feature>
<dbReference type="Pfam" id="PF00582">
    <property type="entry name" value="Usp"/>
    <property type="match status" value="1"/>
</dbReference>
<dbReference type="PANTHER" id="PTHR46268">
    <property type="entry name" value="STRESS RESPONSE PROTEIN NHAX"/>
    <property type="match status" value="1"/>
</dbReference>
<evidence type="ECO:0000313" key="4">
    <source>
        <dbReference type="Proteomes" id="UP000030856"/>
    </source>
</evidence>
<dbReference type="PANTHER" id="PTHR46268:SF6">
    <property type="entry name" value="UNIVERSAL STRESS PROTEIN UP12"/>
    <property type="match status" value="1"/>
</dbReference>
<keyword evidence="4" id="KW-1185">Reference proteome</keyword>
<dbReference type="PRINTS" id="PR01438">
    <property type="entry name" value="UNVRSLSTRESS"/>
</dbReference>
<dbReference type="SUPFAM" id="SSF52402">
    <property type="entry name" value="Adenine nucleotide alpha hydrolases-like"/>
    <property type="match status" value="1"/>
</dbReference>
<comment type="caution">
    <text evidence="3">The sequence shown here is derived from an EMBL/GenBank/DDBJ whole genome shotgun (WGS) entry which is preliminary data.</text>
</comment>
<dbReference type="GeneID" id="86990847"/>
<dbReference type="eggNOG" id="COG0589">
    <property type="taxonomic scope" value="Bacteria"/>
</dbReference>
<dbReference type="EMBL" id="JRAA01000002">
    <property type="protein sequence ID" value="KHF24793.1"/>
    <property type="molecule type" value="Genomic_DNA"/>
</dbReference>
<dbReference type="STRING" id="2340.JV46_03230"/>
<name>A0A0B0H3K7_SOVGS</name>
<dbReference type="Gene3D" id="3.40.50.620">
    <property type="entry name" value="HUPs"/>
    <property type="match status" value="1"/>
</dbReference>
<dbReference type="InterPro" id="IPR014729">
    <property type="entry name" value="Rossmann-like_a/b/a_fold"/>
</dbReference>
<organism evidence="3 4">
    <name type="scientific">Solemya velum gill symbiont</name>
    <dbReference type="NCBI Taxonomy" id="2340"/>
    <lineage>
        <taxon>Bacteria</taxon>
        <taxon>Pseudomonadati</taxon>
        <taxon>Pseudomonadota</taxon>
        <taxon>Gammaproteobacteria</taxon>
        <taxon>sulfur-oxidizing symbionts</taxon>
    </lineage>
</organism>
<evidence type="ECO:0000256" key="1">
    <source>
        <dbReference type="ARBA" id="ARBA00008791"/>
    </source>
</evidence>
<reference evidence="3 4" key="1">
    <citation type="journal article" date="2014" name="BMC Genomics">
        <title>The genome of the intracellular bacterium of the coastal bivalve, Solemya velum: a blueprint for thriving in and out of symbiosis.</title>
        <authorList>
            <person name="Dmytrenko O."/>
            <person name="Russell S.L."/>
            <person name="Loo W.T."/>
            <person name="Fontanez K.M."/>
            <person name="Liao L."/>
            <person name="Roeselers G."/>
            <person name="Sharma R."/>
            <person name="Stewart F.J."/>
            <person name="Newton I.L."/>
            <person name="Woyke T."/>
            <person name="Wu D."/>
            <person name="Lang J.M."/>
            <person name="Eisen J.A."/>
            <person name="Cavanaugh C.M."/>
        </authorList>
    </citation>
    <scope>NUCLEOTIDE SEQUENCE [LARGE SCALE GENOMIC DNA]</scope>
    <source>
        <strain evidence="3 4">WH</strain>
    </source>
</reference>
<accession>A0A0B0H3K7</accession>
<dbReference type="InterPro" id="IPR006016">
    <property type="entry name" value="UspA"/>
</dbReference>
<sequence>MFKEVLLAVDLHHESSWKKALPVAIEYVRSSGGTLHLLNVIPDYGMAIVDQYFPEDYKKELEEKALAALEAFEKDHLPDDIQYGSIVAEGTVYNEIIEMAKEINADVIVVASGHDGIKDYLIGHNASRVVRHAPCSVTVVR</sequence>
<dbReference type="OrthoDB" id="9792500at2"/>
<evidence type="ECO:0000259" key="2">
    <source>
        <dbReference type="Pfam" id="PF00582"/>
    </source>
</evidence>
<protein>
    <submittedName>
        <fullName evidence="3">Universal stress protein UspA-like protein</fullName>
    </submittedName>
</protein>
<dbReference type="InterPro" id="IPR006015">
    <property type="entry name" value="Universal_stress_UspA"/>
</dbReference>
<dbReference type="Proteomes" id="UP000030856">
    <property type="component" value="Unassembled WGS sequence"/>
</dbReference>
<comment type="similarity">
    <text evidence="1">Belongs to the universal stress protein A family.</text>
</comment>
<gene>
    <name evidence="3" type="ORF">JV46_03230</name>
</gene>
<dbReference type="AlphaFoldDB" id="A0A0B0H3K7"/>
<dbReference type="RefSeq" id="WP_043117018.1">
    <property type="nucleotide sequence ID" value="NZ_JRAA01000002.1"/>
</dbReference>
<evidence type="ECO:0000313" key="3">
    <source>
        <dbReference type="EMBL" id="KHF24793.1"/>
    </source>
</evidence>
<proteinExistence type="inferred from homology"/>
<dbReference type="CDD" id="cd00293">
    <property type="entry name" value="USP-like"/>
    <property type="match status" value="1"/>
</dbReference>